<proteinExistence type="predicted"/>
<comment type="caution">
    <text evidence="1">The sequence shown here is derived from an EMBL/GenBank/DDBJ whole genome shotgun (WGS) entry which is preliminary data.</text>
</comment>
<protein>
    <submittedName>
        <fullName evidence="1">Uncharacterized protein</fullName>
    </submittedName>
</protein>
<accession>A0AAW7K954</accession>
<dbReference type="RefSeq" id="WP_289869859.1">
    <property type="nucleotide sequence ID" value="NZ_JAREWH010000001.1"/>
</dbReference>
<evidence type="ECO:0000313" key="1">
    <source>
        <dbReference type="EMBL" id="MDN3191021.1"/>
    </source>
</evidence>
<sequence length="51" mass="6210">MNKRQKNKQLKKWLIKNGYSDKKGKLQCLECGNRLSFKDEYQKRYLVCNEL</sequence>
<dbReference type="EMBL" id="JAREWH010000001">
    <property type="protein sequence ID" value="MDN3191021.1"/>
    <property type="molecule type" value="Genomic_DNA"/>
</dbReference>
<dbReference type="Proteomes" id="UP001173174">
    <property type="component" value="Unassembled WGS sequence"/>
</dbReference>
<organism evidence="1 2">
    <name type="scientific">Enterococcus faecalis</name>
    <name type="common">Streptococcus faecalis</name>
    <dbReference type="NCBI Taxonomy" id="1351"/>
    <lineage>
        <taxon>Bacteria</taxon>
        <taxon>Bacillati</taxon>
        <taxon>Bacillota</taxon>
        <taxon>Bacilli</taxon>
        <taxon>Lactobacillales</taxon>
        <taxon>Enterococcaceae</taxon>
        <taxon>Enterococcus</taxon>
    </lineage>
</organism>
<reference evidence="1" key="1">
    <citation type="journal article" date="2023" name="Pathogens">
        <title>Prevalence of Enterococcus spp. and the Whole-Genome Characteristics of Enterococcus faecium and Enterococcus faecalis Strains Isolated from Free-Living Birds in Poland.</title>
        <authorList>
            <person name="Kwit R."/>
            <person name="Zajac M."/>
            <person name="Smialowska-Weglinska A."/>
            <person name="Skarzynska M."/>
            <person name="Bomba A."/>
            <person name="Lalak A."/>
            <person name="Skrzypiec E."/>
            <person name="Wojdat D."/>
            <person name="Koza W."/>
            <person name="Mikos-Wojewoda E."/>
            <person name="Pasim P."/>
            <person name="Skora M."/>
            <person name="Polak M."/>
            <person name="Wiacek J."/>
            <person name="Wasyl D."/>
        </authorList>
    </citation>
    <scope>NUCLEOTIDE SEQUENCE</scope>
    <source>
        <strain evidence="1">691B_2</strain>
    </source>
</reference>
<name>A0AAW7K954_ENTFL</name>
<reference evidence="1" key="2">
    <citation type="submission" date="2023-03" db="EMBL/GenBank/DDBJ databases">
        <authorList>
            <person name="Zajac M."/>
            <person name="Kwit R."/>
            <person name="Wasyl D."/>
        </authorList>
    </citation>
    <scope>NUCLEOTIDE SEQUENCE</scope>
    <source>
        <strain evidence="1">691B_2</strain>
    </source>
</reference>
<dbReference type="AlphaFoldDB" id="A0AAW7K954"/>
<evidence type="ECO:0000313" key="2">
    <source>
        <dbReference type="Proteomes" id="UP001173174"/>
    </source>
</evidence>
<gene>
    <name evidence="1" type="ORF">P0E79_00775</name>
</gene>